<dbReference type="EMBL" id="SNRW01023693">
    <property type="protein sequence ID" value="KAA6362817.1"/>
    <property type="molecule type" value="Genomic_DNA"/>
</dbReference>
<reference evidence="2 3" key="1">
    <citation type="submission" date="2019-03" db="EMBL/GenBank/DDBJ databases">
        <title>Single cell metagenomics reveals metabolic interactions within the superorganism composed of flagellate Streblomastix strix and complex community of Bacteroidetes bacteria on its surface.</title>
        <authorList>
            <person name="Treitli S.C."/>
            <person name="Kolisko M."/>
            <person name="Husnik F."/>
            <person name="Keeling P."/>
            <person name="Hampl V."/>
        </authorList>
    </citation>
    <scope>NUCLEOTIDE SEQUENCE [LARGE SCALE GENOMIC DNA]</scope>
    <source>
        <strain evidence="2">ST1C</strain>
    </source>
</reference>
<protein>
    <submittedName>
        <fullName evidence="2">Uncharacterized protein</fullName>
    </submittedName>
</protein>
<proteinExistence type="predicted"/>
<sequence length="209" mass="23122">MSSPIIEKENEDNEKAGAVVTSILRDILGTPKKSFKPTAWFSDEGVDAEYAKSVFNRPEIWNTATPLLQSTAERGSEYADLTKSSIAAESSSYQILYDYARGVSPLKAIKQNIKKTTMTASFAQRSREVYNAASRFKGIASGKVTPSLIMSSELDKTIRREKGGRGRGNYLQRSSSTEKFSQFKGRGRTSRSKLFGHGRGTPREDESNT</sequence>
<feature type="compositionally biased region" description="Basic residues" evidence="1">
    <location>
        <begin position="185"/>
        <end position="196"/>
    </location>
</feature>
<name>A0A5J4TX33_9EUKA</name>
<evidence type="ECO:0000313" key="2">
    <source>
        <dbReference type="EMBL" id="KAA6362817.1"/>
    </source>
</evidence>
<dbReference type="AlphaFoldDB" id="A0A5J4TX33"/>
<dbReference type="Proteomes" id="UP000324800">
    <property type="component" value="Unassembled WGS sequence"/>
</dbReference>
<feature type="compositionally biased region" description="Basic and acidic residues" evidence="1">
    <location>
        <begin position="155"/>
        <end position="164"/>
    </location>
</feature>
<feature type="compositionally biased region" description="Polar residues" evidence="1">
    <location>
        <begin position="171"/>
        <end position="180"/>
    </location>
</feature>
<gene>
    <name evidence="2" type="ORF">EZS28_041657</name>
</gene>
<accession>A0A5J4TX33</accession>
<organism evidence="2 3">
    <name type="scientific">Streblomastix strix</name>
    <dbReference type="NCBI Taxonomy" id="222440"/>
    <lineage>
        <taxon>Eukaryota</taxon>
        <taxon>Metamonada</taxon>
        <taxon>Preaxostyla</taxon>
        <taxon>Oxymonadida</taxon>
        <taxon>Streblomastigidae</taxon>
        <taxon>Streblomastix</taxon>
    </lineage>
</organism>
<comment type="caution">
    <text evidence="2">The sequence shown here is derived from an EMBL/GenBank/DDBJ whole genome shotgun (WGS) entry which is preliminary data.</text>
</comment>
<evidence type="ECO:0000256" key="1">
    <source>
        <dbReference type="SAM" id="MobiDB-lite"/>
    </source>
</evidence>
<feature type="region of interest" description="Disordered" evidence="1">
    <location>
        <begin position="155"/>
        <end position="209"/>
    </location>
</feature>
<evidence type="ECO:0000313" key="3">
    <source>
        <dbReference type="Proteomes" id="UP000324800"/>
    </source>
</evidence>